<dbReference type="Proteomes" id="UP001156627">
    <property type="component" value="Unassembled WGS sequence"/>
</dbReference>
<proteinExistence type="predicted"/>
<feature type="transmembrane region" description="Helical" evidence="1">
    <location>
        <begin position="6"/>
        <end position="22"/>
    </location>
</feature>
<keyword evidence="1" id="KW-1133">Transmembrane helix</keyword>
<sequence length="79" mass="8513">MDFLNSTMVLAVVSAYTYYVLGAYEAQQGGSHHGVLWAALSAALSFVVAYLFKGGWGLLLLAQVGLFLGIAIFRALRRS</sequence>
<dbReference type="EMBL" id="BSOA01000028">
    <property type="protein sequence ID" value="GLQ89089.1"/>
    <property type="molecule type" value="Genomic_DNA"/>
</dbReference>
<keyword evidence="1" id="KW-0472">Membrane</keyword>
<keyword evidence="3" id="KW-1185">Reference proteome</keyword>
<accession>A0ABQ5XF74</accession>
<comment type="caution">
    <text evidence="2">The sequence shown here is derived from an EMBL/GenBank/DDBJ whole genome shotgun (WGS) entry which is preliminary data.</text>
</comment>
<feature type="transmembrane region" description="Helical" evidence="1">
    <location>
        <begin position="58"/>
        <end position="76"/>
    </location>
</feature>
<protein>
    <submittedName>
        <fullName evidence="2">Uncharacterized protein</fullName>
    </submittedName>
</protein>
<evidence type="ECO:0000313" key="2">
    <source>
        <dbReference type="EMBL" id="GLQ89089.1"/>
    </source>
</evidence>
<feature type="transmembrane region" description="Helical" evidence="1">
    <location>
        <begin position="34"/>
        <end position="52"/>
    </location>
</feature>
<evidence type="ECO:0000313" key="3">
    <source>
        <dbReference type="Proteomes" id="UP001156627"/>
    </source>
</evidence>
<evidence type="ECO:0000256" key="1">
    <source>
        <dbReference type="SAM" id="Phobius"/>
    </source>
</evidence>
<keyword evidence="1" id="KW-0812">Transmembrane</keyword>
<organism evidence="2 3">
    <name type="scientific">Dyella flagellata</name>
    <dbReference type="NCBI Taxonomy" id="1867833"/>
    <lineage>
        <taxon>Bacteria</taxon>
        <taxon>Pseudomonadati</taxon>
        <taxon>Pseudomonadota</taxon>
        <taxon>Gammaproteobacteria</taxon>
        <taxon>Lysobacterales</taxon>
        <taxon>Rhodanobacteraceae</taxon>
        <taxon>Dyella</taxon>
    </lineage>
</organism>
<name>A0ABQ5XF74_9GAMM</name>
<reference evidence="3" key="1">
    <citation type="journal article" date="2019" name="Int. J. Syst. Evol. Microbiol.">
        <title>The Global Catalogue of Microorganisms (GCM) 10K type strain sequencing project: providing services to taxonomists for standard genome sequencing and annotation.</title>
        <authorList>
            <consortium name="The Broad Institute Genomics Platform"/>
            <consortium name="The Broad Institute Genome Sequencing Center for Infectious Disease"/>
            <person name="Wu L."/>
            <person name="Ma J."/>
        </authorList>
    </citation>
    <scope>NUCLEOTIDE SEQUENCE [LARGE SCALE GENOMIC DNA]</scope>
    <source>
        <strain evidence="3">NBRC 111981</strain>
    </source>
</reference>
<dbReference type="RefSeq" id="WP_284332530.1">
    <property type="nucleotide sequence ID" value="NZ_BSOA01000028.1"/>
</dbReference>
<gene>
    <name evidence="2" type="ORF">GCM10007898_26610</name>
</gene>